<name>A0ABW7UU43_9ACTN</name>
<dbReference type="Pfam" id="PF04738">
    <property type="entry name" value="Lant_dehydr_N"/>
    <property type="match status" value="1"/>
</dbReference>
<protein>
    <submittedName>
        <fullName evidence="4">Lantibiotic dehydratase</fullName>
    </submittedName>
</protein>
<feature type="region of interest" description="Disordered" evidence="1">
    <location>
        <begin position="1081"/>
        <end position="1103"/>
    </location>
</feature>
<dbReference type="Pfam" id="PF14028">
    <property type="entry name" value="Lant_dehydr_C"/>
    <property type="match status" value="1"/>
</dbReference>
<comment type="caution">
    <text evidence="4">The sequence shown here is derived from an EMBL/GenBank/DDBJ whole genome shotgun (WGS) entry which is preliminary data.</text>
</comment>
<feature type="domain" description="Thiopeptide-type bacteriocin biosynthesis" evidence="3">
    <location>
        <begin position="793"/>
        <end position="1075"/>
    </location>
</feature>
<organism evidence="4 5">
    <name type="scientific">Streptomyces pathocidini</name>
    <dbReference type="NCBI Taxonomy" id="1650571"/>
    <lineage>
        <taxon>Bacteria</taxon>
        <taxon>Bacillati</taxon>
        <taxon>Actinomycetota</taxon>
        <taxon>Actinomycetes</taxon>
        <taxon>Kitasatosporales</taxon>
        <taxon>Streptomycetaceae</taxon>
        <taxon>Streptomyces</taxon>
    </lineage>
</organism>
<evidence type="ECO:0000256" key="1">
    <source>
        <dbReference type="SAM" id="MobiDB-lite"/>
    </source>
</evidence>
<dbReference type="Proteomes" id="UP001611548">
    <property type="component" value="Unassembled WGS sequence"/>
</dbReference>
<evidence type="ECO:0000259" key="3">
    <source>
        <dbReference type="Pfam" id="PF14028"/>
    </source>
</evidence>
<keyword evidence="5" id="KW-1185">Reference proteome</keyword>
<feature type="region of interest" description="Disordered" evidence="1">
    <location>
        <begin position="395"/>
        <end position="416"/>
    </location>
</feature>
<gene>
    <name evidence="4" type="ORF">ACH429_18830</name>
</gene>
<dbReference type="NCBIfam" id="TIGR03891">
    <property type="entry name" value="thiopep_ocin"/>
    <property type="match status" value="1"/>
</dbReference>
<sequence>MGETMFRAGDFFLHRAPLAVGTTGLPVPESGGPEDTEACAALLVSASRHPELSEALDLASPSLSALVHRVAGHGPVGLKAGQLRRAALAVLRYDIRMRTRPTPFGLFAGVAKGEFDTSAKVERGTAHTTRTHADMQWLTKVVHRLEQDPAVLVALTVQAHQALVVRGDRLVLTSPSTQGAAPAPGGEGRSVVSVRHSPVVRRAVTEARDPLPYEELVRRTAAAFPGAPEERVRALLAELVRQELLITGLRPPLDGGDPLHHVLALLDTVAQPAGPTRETRDALHRFDRERAAYDALPLGAGRERLRLLREAARAIEPDDTPLHIDTRLDALLHLPFEVRAEVERATDTMWRLSRPKRGLFALRDYHRRFLDAYGADRLVPVLDLLDESTGLGAPAGYGWPNSEAAPQEPDDPRTARRDRAMARLAARAHRAGLREVVLDGAALDELCHAAADPADLPNSCEVTVQVVAPGPDALTAGEFRVFLSPSPGSHRAGSTFARFADQHPDWQAEFTALHRDNPVHIEGAVPVDLAFRTRSGRAANLAHTVPATGRRIGVGVPDAPGREELRLADIGIGATLDRLTAVHLPTGREMVPVLGNMVSAPAQAPNTVRLLWEIGLEGQRLWEPWNWGPLADAPFVPRVRYGRFVLTSAVWRLDTLRTRAEGVRGTAWDREVSDWRALWDAPRQVLAVTADQRLLLDLELPWHRELLRDQVLRHPDLIAQEVPGEHEGWLDSLLSGHTAELVVPLTRRPPAPSSAPRPYEPRRAYAGVRAEAGQAHGESGSPEREVHGLGGEWLYLKLHGSARAQDDLLRDRVPDLVRLAAEKGADRWFFIRYTDEGGHHLRLRLHGRPEALWGAVAPVVGGLLADWQRQGLLRGHGMAQYDPESERYGGPGAQNLAEEVFRHDSEAAVELLRIAKESGRDPSAEPGKGAAQEPGYGTDELAVISCAALAHAFGPPAPGNPRVTEDCGDDGAAAWLSMTGSRRDLPAEYRARAAHWRRTVDPYGGWPALAADPVGARVLAALAPRDAVVCQLADHVRKSGSTPEGRVVGSLLHMVCNRLFGGSSARELTVLGIARGAVQDQRSRRIHRARTAAPHPTPRGGTA</sequence>
<feature type="domain" description="Lantibiotic dehydratase N-terminal" evidence="2">
    <location>
        <begin position="49"/>
        <end position="707"/>
    </location>
</feature>
<accession>A0ABW7UU43</accession>
<evidence type="ECO:0000313" key="4">
    <source>
        <dbReference type="EMBL" id="MFI1966131.1"/>
    </source>
</evidence>
<evidence type="ECO:0000259" key="2">
    <source>
        <dbReference type="Pfam" id="PF04738"/>
    </source>
</evidence>
<evidence type="ECO:0000313" key="5">
    <source>
        <dbReference type="Proteomes" id="UP001611548"/>
    </source>
</evidence>
<proteinExistence type="predicted"/>
<dbReference type="InterPro" id="IPR023809">
    <property type="entry name" value="Thiopep_bacteriocin_synth_dom"/>
</dbReference>
<dbReference type="EMBL" id="JBIRWE010000007">
    <property type="protein sequence ID" value="MFI1966131.1"/>
    <property type="molecule type" value="Genomic_DNA"/>
</dbReference>
<dbReference type="InterPro" id="IPR006827">
    <property type="entry name" value="Lant_deHydtase_N"/>
</dbReference>
<reference evidence="4 5" key="1">
    <citation type="submission" date="2024-10" db="EMBL/GenBank/DDBJ databases">
        <title>The Natural Products Discovery Center: Release of the First 8490 Sequenced Strains for Exploring Actinobacteria Biosynthetic Diversity.</title>
        <authorList>
            <person name="Kalkreuter E."/>
            <person name="Kautsar S.A."/>
            <person name="Yang D."/>
            <person name="Bader C.D."/>
            <person name="Teijaro C.N."/>
            <person name="Fluegel L."/>
            <person name="Davis C.M."/>
            <person name="Simpson J.R."/>
            <person name="Lauterbach L."/>
            <person name="Steele A.D."/>
            <person name="Gui C."/>
            <person name="Meng S."/>
            <person name="Li G."/>
            <person name="Viehrig K."/>
            <person name="Ye F."/>
            <person name="Su P."/>
            <person name="Kiefer A.F."/>
            <person name="Nichols A."/>
            <person name="Cepeda A.J."/>
            <person name="Yan W."/>
            <person name="Fan B."/>
            <person name="Jiang Y."/>
            <person name="Adhikari A."/>
            <person name="Zheng C.-J."/>
            <person name="Schuster L."/>
            <person name="Cowan T.M."/>
            <person name="Smanski M.J."/>
            <person name="Chevrette M.G."/>
            <person name="De Carvalho L.P.S."/>
            <person name="Shen B."/>
        </authorList>
    </citation>
    <scope>NUCLEOTIDE SEQUENCE [LARGE SCALE GENOMIC DNA]</scope>
    <source>
        <strain evidence="4 5">NPDC020327</strain>
    </source>
</reference>
<dbReference type="RefSeq" id="WP_398718826.1">
    <property type="nucleotide sequence ID" value="NZ_JBIRWE010000007.1"/>
</dbReference>